<reference evidence="7 8" key="1">
    <citation type="submission" date="2024-02" db="EMBL/GenBank/DDBJ databases">
        <title>A draft genome for the cacao thread blight pathogen Marasmius crinis-equi.</title>
        <authorList>
            <person name="Cohen S.P."/>
            <person name="Baruah I.K."/>
            <person name="Amoako-Attah I."/>
            <person name="Bukari Y."/>
            <person name="Meinhardt L.W."/>
            <person name="Bailey B.A."/>
        </authorList>
    </citation>
    <scope>NUCLEOTIDE SEQUENCE [LARGE SCALE GENOMIC DNA]</scope>
    <source>
        <strain evidence="7 8">GH-76</strain>
    </source>
</reference>
<comment type="subcellular location">
    <subcellularLocation>
        <location evidence="1">Membrane</location>
        <topology evidence="1">Multi-pass membrane protein</topology>
    </subcellularLocation>
</comment>
<feature type="transmembrane region" description="Helical" evidence="6">
    <location>
        <begin position="175"/>
        <end position="194"/>
    </location>
</feature>
<keyword evidence="2" id="KW-0813">Transport</keyword>
<dbReference type="SUPFAM" id="SSF103473">
    <property type="entry name" value="MFS general substrate transporter"/>
    <property type="match status" value="1"/>
</dbReference>
<feature type="transmembrane region" description="Helical" evidence="6">
    <location>
        <begin position="136"/>
        <end position="163"/>
    </location>
</feature>
<organism evidence="7 8">
    <name type="scientific">Marasmius crinis-equi</name>
    <dbReference type="NCBI Taxonomy" id="585013"/>
    <lineage>
        <taxon>Eukaryota</taxon>
        <taxon>Fungi</taxon>
        <taxon>Dikarya</taxon>
        <taxon>Basidiomycota</taxon>
        <taxon>Agaricomycotina</taxon>
        <taxon>Agaricomycetes</taxon>
        <taxon>Agaricomycetidae</taxon>
        <taxon>Agaricales</taxon>
        <taxon>Marasmiineae</taxon>
        <taxon>Marasmiaceae</taxon>
        <taxon>Marasmius</taxon>
    </lineage>
</organism>
<feature type="transmembrane region" description="Helical" evidence="6">
    <location>
        <begin position="258"/>
        <end position="277"/>
    </location>
</feature>
<comment type="caution">
    <text evidence="7">The sequence shown here is derived from an EMBL/GenBank/DDBJ whole genome shotgun (WGS) entry which is preliminary data.</text>
</comment>
<dbReference type="Pfam" id="PF07690">
    <property type="entry name" value="MFS_1"/>
    <property type="match status" value="1"/>
</dbReference>
<name>A0ABR3ETR2_9AGAR</name>
<dbReference type="Proteomes" id="UP001465976">
    <property type="component" value="Unassembled WGS sequence"/>
</dbReference>
<evidence type="ECO:0000256" key="2">
    <source>
        <dbReference type="ARBA" id="ARBA00022448"/>
    </source>
</evidence>
<evidence type="ECO:0000256" key="5">
    <source>
        <dbReference type="ARBA" id="ARBA00023136"/>
    </source>
</evidence>
<gene>
    <name evidence="7" type="ORF">V5O48_015709</name>
</gene>
<evidence type="ECO:0000256" key="6">
    <source>
        <dbReference type="SAM" id="Phobius"/>
    </source>
</evidence>
<evidence type="ECO:0000256" key="3">
    <source>
        <dbReference type="ARBA" id="ARBA00022692"/>
    </source>
</evidence>
<sequence length="281" mass="30640">MFGGYSSVVQSIVGDISDASNQATAFPILGLGWPIGSIIGPLIGGILSNPAERYGKHTSFFKDSPFFTKHPYFLPGFVSGFLALLCIVIGYFYMEETLNRKSTSSSLDYEMSSDYTGEQHIEKGFWDVLSIPIIRALAFSAFSLNINGTAFDFLFVLICYSPIEKGGLSLSPSKIGFALSAASVFYIFLQICILPKILKRYEASKLYTIAVASWVVVFSFLPLINVIARHGLIMEIDGGLGTVGDVIQSELSYSQTPLSTILVWICVGFVLIMSTVASEAY</sequence>
<accession>A0ABR3ETR2</accession>
<feature type="transmembrane region" description="Helical" evidence="6">
    <location>
        <begin position="72"/>
        <end position="94"/>
    </location>
</feature>
<evidence type="ECO:0000256" key="4">
    <source>
        <dbReference type="ARBA" id="ARBA00022989"/>
    </source>
</evidence>
<evidence type="ECO:0000256" key="1">
    <source>
        <dbReference type="ARBA" id="ARBA00004141"/>
    </source>
</evidence>
<dbReference type="InterPro" id="IPR036259">
    <property type="entry name" value="MFS_trans_sf"/>
</dbReference>
<protein>
    <submittedName>
        <fullName evidence="7">Uncharacterized protein</fullName>
    </submittedName>
</protein>
<dbReference type="EMBL" id="JBAHYK010001941">
    <property type="protein sequence ID" value="KAL0566304.1"/>
    <property type="molecule type" value="Genomic_DNA"/>
</dbReference>
<keyword evidence="5 6" id="KW-0472">Membrane</keyword>
<feature type="transmembrane region" description="Helical" evidence="6">
    <location>
        <begin position="206"/>
        <end position="228"/>
    </location>
</feature>
<keyword evidence="8" id="KW-1185">Reference proteome</keyword>
<dbReference type="PANTHER" id="PTHR23504:SF15">
    <property type="entry name" value="MAJOR FACILITATOR SUPERFAMILY (MFS) PROFILE DOMAIN-CONTAINING PROTEIN"/>
    <property type="match status" value="1"/>
</dbReference>
<keyword evidence="4 6" id="KW-1133">Transmembrane helix</keyword>
<evidence type="ECO:0000313" key="7">
    <source>
        <dbReference type="EMBL" id="KAL0566304.1"/>
    </source>
</evidence>
<keyword evidence="3 6" id="KW-0812">Transmembrane</keyword>
<feature type="non-terminal residue" evidence="7">
    <location>
        <position position="281"/>
    </location>
</feature>
<evidence type="ECO:0000313" key="8">
    <source>
        <dbReference type="Proteomes" id="UP001465976"/>
    </source>
</evidence>
<proteinExistence type="predicted"/>
<dbReference type="Gene3D" id="1.20.1250.20">
    <property type="entry name" value="MFS general substrate transporter like domains"/>
    <property type="match status" value="1"/>
</dbReference>
<dbReference type="PANTHER" id="PTHR23504">
    <property type="entry name" value="MAJOR FACILITATOR SUPERFAMILY DOMAIN-CONTAINING PROTEIN 10"/>
    <property type="match status" value="1"/>
</dbReference>
<dbReference type="InterPro" id="IPR011701">
    <property type="entry name" value="MFS"/>
</dbReference>